<dbReference type="EMBL" id="LGSP01000007">
    <property type="protein sequence ID" value="KNE83356.1"/>
    <property type="molecule type" value="Genomic_DNA"/>
</dbReference>
<accession>A0ACC4WFJ9</accession>
<reference evidence="1" key="1">
    <citation type="submission" date="2015-07" db="EMBL/GenBank/DDBJ databases">
        <title>Draft genome sequence of Streptomyces fradiae, a resistant strain to nitron-oligomycin.</title>
        <authorList>
            <person name="Vatlin A.A."/>
            <person name="Bekker O.B."/>
            <person name="Danilenko V.N."/>
        </authorList>
    </citation>
    <scope>NUCLEOTIDE SEQUENCE</scope>
    <source>
        <strain evidence="1">Olg1-1</strain>
    </source>
</reference>
<keyword evidence="2" id="KW-1185">Reference proteome</keyword>
<protein>
    <submittedName>
        <fullName evidence="1">Uncharacterized protein</fullName>
    </submittedName>
</protein>
<name>A0ACC4WFJ9_STRFR</name>
<organism evidence="1 2">
    <name type="scientific">Streptomyces fradiae</name>
    <name type="common">Streptomyces roseoflavus</name>
    <dbReference type="NCBI Taxonomy" id="1906"/>
    <lineage>
        <taxon>Bacteria</taxon>
        <taxon>Bacillati</taxon>
        <taxon>Actinomycetota</taxon>
        <taxon>Actinomycetes</taxon>
        <taxon>Kitasatosporales</taxon>
        <taxon>Streptomycetaceae</taxon>
        <taxon>Streptomyces</taxon>
    </lineage>
</organism>
<dbReference type="Proteomes" id="UP000037185">
    <property type="component" value="Unassembled WGS sequence"/>
</dbReference>
<evidence type="ECO:0000313" key="1">
    <source>
        <dbReference type="EMBL" id="KNE83356.1"/>
    </source>
</evidence>
<evidence type="ECO:0000313" key="2">
    <source>
        <dbReference type="Proteomes" id="UP000037185"/>
    </source>
</evidence>
<comment type="caution">
    <text evidence="1">The sequence shown here is derived from an EMBL/GenBank/DDBJ whole genome shotgun (WGS) entry which is preliminary data.</text>
</comment>
<proteinExistence type="predicted"/>
<sequence>MRSLMVLAQGVLVLLIVVMAMTSGLLLISHGGPSFELVKVLAVLAVLIALLVILGRRTTDAGPRS</sequence>
<gene>
    <name evidence="1" type="ORF">ADZ36_05920</name>
</gene>